<sequence length="89" mass="10438">MNNGNTICNWQGTWIETDVNYFLKSQDDSLSWQKNINVFPISENKNLAYVFSILGDGSDENRYLLIELKKDKNEWKINKVINTYDQGDK</sequence>
<dbReference type="HOGENOM" id="CLU_2452232_0_0_6"/>
<proteinExistence type="predicted"/>
<reference evidence="1 2" key="1">
    <citation type="journal article" date="2012" name="J. Bacteriol.">
        <title>Complete Genome Sequence of Providencia stuartii Clinical Isolate MRSN 2154.</title>
        <authorList>
            <person name="Clifford R.J."/>
            <person name="Hang J."/>
            <person name="Riley M.C."/>
            <person name="Onmus-Leone F."/>
            <person name="Kuschner R.A."/>
            <person name="Lesho E.P."/>
            <person name="Waterman P.E."/>
        </authorList>
    </citation>
    <scope>NUCLEOTIDE SEQUENCE [LARGE SCALE GENOMIC DNA]</scope>
    <source>
        <strain evidence="1 2">MRSN 2154</strain>
    </source>
</reference>
<protein>
    <submittedName>
        <fullName evidence="1">Uncharacterized protein</fullName>
    </submittedName>
</protein>
<organism evidence="1 2">
    <name type="scientific">Providencia stuartii (strain MRSN 2154)</name>
    <dbReference type="NCBI Taxonomy" id="1157951"/>
    <lineage>
        <taxon>Bacteria</taxon>
        <taxon>Pseudomonadati</taxon>
        <taxon>Pseudomonadota</taxon>
        <taxon>Gammaproteobacteria</taxon>
        <taxon>Enterobacterales</taxon>
        <taxon>Morganellaceae</taxon>
        <taxon>Providencia</taxon>
    </lineage>
</organism>
<dbReference type="KEGG" id="psi:S70_15595"/>
<dbReference type="Gene3D" id="3.10.450.50">
    <property type="match status" value="1"/>
</dbReference>
<name>A0A140NQI5_PROSM</name>
<dbReference type="EMBL" id="CP003488">
    <property type="protein sequence ID" value="AFH94937.1"/>
    <property type="molecule type" value="Genomic_DNA"/>
</dbReference>
<evidence type="ECO:0000313" key="1">
    <source>
        <dbReference type="EMBL" id="AFH94937.1"/>
    </source>
</evidence>
<accession>A0A140NQI5</accession>
<dbReference type="Proteomes" id="UP000005012">
    <property type="component" value="Chromosome"/>
</dbReference>
<gene>
    <name evidence="1" type="ordered locus">S70_15595</name>
</gene>
<dbReference type="RefSeq" id="WP_014657741.1">
    <property type="nucleotide sequence ID" value="NC_017731.1"/>
</dbReference>
<dbReference type="OrthoDB" id="6629764at2"/>
<evidence type="ECO:0000313" key="2">
    <source>
        <dbReference type="Proteomes" id="UP000005012"/>
    </source>
</evidence>
<reference evidence="2" key="2">
    <citation type="submission" date="2012-04" db="EMBL/GenBank/DDBJ databases">
        <title>Complete genome sequence of Providencia stuartii clinical isolate MRSN 2154.</title>
        <authorList>
            <person name="Clifford R.J."/>
            <person name="Hang J."/>
            <person name="Riley M.C."/>
            <person name="Onmus-Leone F."/>
            <person name="Kuschner R.A."/>
            <person name="Lesho E.P."/>
            <person name="Waterman P.E."/>
        </authorList>
    </citation>
    <scope>NUCLEOTIDE SEQUENCE [LARGE SCALE GENOMIC DNA]</scope>
    <source>
        <strain evidence="2">MRSN 2154</strain>
    </source>
</reference>
<dbReference type="AlphaFoldDB" id="A0A140NQI5"/>